<evidence type="ECO:0000313" key="2">
    <source>
        <dbReference type="Proteomes" id="UP000320160"/>
    </source>
</evidence>
<gene>
    <name evidence="1" type="ORF">FOM92_11360</name>
</gene>
<keyword evidence="2" id="KW-1185">Reference proteome</keyword>
<protein>
    <recommendedName>
        <fullName evidence="3">Ubiquinone biosynthesis protein</fullName>
    </recommendedName>
</protein>
<evidence type="ECO:0008006" key="3">
    <source>
        <dbReference type="Google" id="ProtNLM"/>
    </source>
</evidence>
<dbReference type="RefSeq" id="WP_143776984.1">
    <property type="nucleotide sequence ID" value="NZ_VKKU01000002.1"/>
</dbReference>
<accession>A0A553WAP9</accession>
<organism evidence="1 2">
    <name type="scientific">Sphingorhabdus contaminans</name>
    <dbReference type="NCBI Taxonomy" id="1343899"/>
    <lineage>
        <taxon>Bacteria</taxon>
        <taxon>Pseudomonadati</taxon>
        <taxon>Pseudomonadota</taxon>
        <taxon>Alphaproteobacteria</taxon>
        <taxon>Sphingomonadales</taxon>
        <taxon>Sphingomonadaceae</taxon>
        <taxon>Sphingorhabdus</taxon>
    </lineage>
</organism>
<dbReference type="InterPro" id="IPR007715">
    <property type="entry name" value="Coq4"/>
</dbReference>
<dbReference type="AlphaFoldDB" id="A0A553WAP9"/>
<reference evidence="1 2" key="1">
    <citation type="submission" date="2019-07" db="EMBL/GenBank/DDBJ databases">
        <authorList>
            <person name="Park M."/>
        </authorList>
    </citation>
    <scope>NUCLEOTIDE SEQUENCE [LARGE SCALE GENOMIC DNA]</scope>
    <source>
        <strain evidence="1 2">KCTC32445</strain>
    </source>
</reference>
<evidence type="ECO:0000313" key="1">
    <source>
        <dbReference type="EMBL" id="TSB01764.1"/>
    </source>
</evidence>
<dbReference type="PANTHER" id="PTHR12922">
    <property type="entry name" value="UBIQUINONE BIOSYNTHESIS PROTEIN"/>
    <property type="match status" value="1"/>
</dbReference>
<name>A0A553WAP9_9SPHN</name>
<dbReference type="Pfam" id="PF05019">
    <property type="entry name" value="Coq4"/>
    <property type="match status" value="1"/>
</dbReference>
<comment type="caution">
    <text evidence="1">The sequence shown here is derived from an EMBL/GenBank/DDBJ whole genome shotgun (WGS) entry which is preliminary data.</text>
</comment>
<dbReference type="PANTHER" id="PTHR12922:SF7">
    <property type="entry name" value="UBIQUINONE BIOSYNTHESIS PROTEIN COQ4 HOMOLOG, MITOCHONDRIAL"/>
    <property type="match status" value="1"/>
</dbReference>
<dbReference type="Proteomes" id="UP000320160">
    <property type="component" value="Unassembled WGS sequence"/>
</dbReference>
<sequence length="258" mass="28883">MTAVPFHHPMRPSSEFRPLKALHHFRKLIADKEDTEQVFHIIAALRGRKFRQIASKFWHSDKGQRILASNQRLIDVLDDHDSIKKLPAGTVGRAYVDFMEREGLSAAGLEAEYAKFTDAGVRYEDGIDRYGDRLRDTHDMLHVLTGYGRDALGEQCVLAFTYAQNRNLGVGFIAYAGGFELKRRVARSAPIMKAVHEGYRIGNAAKNIVHEDIVELLKEPLADARKRLGIAEPVAYHAAHEAMRLGGVDPYNLLAAPA</sequence>
<proteinExistence type="predicted"/>
<dbReference type="EMBL" id="VKKU01000002">
    <property type="protein sequence ID" value="TSB01764.1"/>
    <property type="molecule type" value="Genomic_DNA"/>
</dbReference>
<dbReference type="GO" id="GO:0006744">
    <property type="term" value="P:ubiquinone biosynthetic process"/>
    <property type="evidence" value="ECO:0007669"/>
    <property type="project" value="InterPro"/>
</dbReference>
<dbReference type="OrthoDB" id="9775927at2"/>